<dbReference type="Pfam" id="PF00067">
    <property type="entry name" value="p450"/>
    <property type="match status" value="2"/>
</dbReference>
<dbReference type="GO" id="GO:0004497">
    <property type="term" value="F:monooxygenase activity"/>
    <property type="evidence" value="ECO:0007669"/>
    <property type="project" value="InterPro"/>
</dbReference>
<dbReference type="OrthoDB" id="2789670at2759"/>
<keyword evidence="3" id="KW-0812">Transmembrane</keyword>
<dbReference type="InterPro" id="IPR001128">
    <property type="entry name" value="Cyt_P450"/>
</dbReference>
<name>A0A5C7IFD4_9ROSI</name>
<dbReference type="GO" id="GO:0016020">
    <property type="term" value="C:membrane"/>
    <property type="evidence" value="ECO:0007669"/>
    <property type="project" value="UniProtKB-SubCell"/>
</dbReference>
<keyword evidence="5" id="KW-0560">Oxidoreductase</keyword>
<sequence>MPSGPWKLPFIGNLHQLVVSLPHHCLRDLSKNYGPLMHLQFGELSTILVSSPKLAKECWERDIISNRVDIIAELLKNPRVMKTAQAEVRQVFDGKINVVDETLIHELKFLKSVIKEILRLRPPRPLLLPRESRQRFEINGYNIPAKTRVLVNAWAMGRDLRYWTEAETFYKGTHFEYRHIICIA</sequence>
<dbReference type="EMBL" id="VAHF01000003">
    <property type="protein sequence ID" value="TXG67682.1"/>
    <property type="molecule type" value="Genomic_DNA"/>
</dbReference>
<dbReference type="PANTHER" id="PTHR47956">
    <property type="entry name" value="CYTOCHROME P450 71B11-RELATED"/>
    <property type="match status" value="1"/>
</dbReference>
<evidence type="ECO:0008006" key="9">
    <source>
        <dbReference type="Google" id="ProtNLM"/>
    </source>
</evidence>
<protein>
    <recommendedName>
        <fullName evidence="9">Cytochrome P450</fullName>
    </recommendedName>
</protein>
<dbReference type="PANTHER" id="PTHR47956:SF109">
    <property type="entry name" value="CYTOCHROME P450 71D10"/>
    <property type="match status" value="1"/>
</dbReference>
<comment type="caution">
    <text evidence="7">The sequence shown here is derived from an EMBL/GenBank/DDBJ whole genome shotgun (WGS) entry which is preliminary data.</text>
</comment>
<dbReference type="Gene3D" id="1.10.630.10">
    <property type="entry name" value="Cytochrome P450"/>
    <property type="match status" value="2"/>
</dbReference>
<dbReference type="SUPFAM" id="SSF48264">
    <property type="entry name" value="Cytochrome P450"/>
    <property type="match status" value="2"/>
</dbReference>
<keyword evidence="8" id="KW-1185">Reference proteome</keyword>
<dbReference type="GO" id="GO:0020037">
    <property type="term" value="F:heme binding"/>
    <property type="evidence" value="ECO:0007669"/>
    <property type="project" value="InterPro"/>
</dbReference>
<evidence type="ECO:0000313" key="8">
    <source>
        <dbReference type="Proteomes" id="UP000323000"/>
    </source>
</evidence>
<comment type="similarity">
    <text evidence="2">Belongs to the cytochrome P450 family.</text>
</comment>
<organism evidence="7 8">
    <name type="scientific">Acer yangbiense</name>
    <dbReference type="NCBI Taxonomy" id="1000413"/>
    <lineage>
        <taxon>Eukaryota</taxon>
        <taxon>Viridiplantae</taxon>
        <taxon>Streptophyta</taxon>
        <taxon>Embryophyta</taxon>
        <taxon>Tracheophyta</taxon>
        <taxon>Spermatophyta</taxon>
        <taxon>Magnoliopsida</taxon>
        <taxon>eudicotyledons</taxon>
        <taxon>Gunneridae</taxon>
        <taxon>Pentapetalae</taxon>
        <taxon>rosids</taxon>
        <taxon>malvids</taxon>
        <taxon>Sapindales</taxon>
        <taxon>Sapindaceae</taxon>
        <taxon>Hippocastanoideae</taxon>
        <taxon>Acereae</taxon>
        <taxon>Acer</taxon>
    </lineage>
</organism>
<keyword evidence="6" id="KW-0472">Membrane</keyword>
<evidence type="ECO:0000313" key="7">
    <source>
        <dbReference type="EMBL" id="TXG67682.1"/>
    </source>
</evidence>
<dbReference type="AlphaFoldDB" id="A0A5C7IFD4"/>
<proteinExistence type="inferred from homology"/>
<comment type="subcellular location">
    <subcellularLocation>
        <location evidence="1">Membrane</location>
        <topology evidence="1">Single-pass membrane protein</topology>
    </subcellularLocation>
</comment>
<reference evidence="8" key="1">
    <citation type="journal article" date="2019" name="Gigascience">
        <title>De novo genome assembly of the endangered Acer yangbiense, a plant species with extremely small populations endemic to Yunnan Province, China.</title>
        <authorList>
            <person name="Yang J."/>
            <person name="Wariss H.M."/>
            <person name="Tao L."/>
            <person name="Zhang R."/>
            <person name="Yun Q."/>
            <person name="Hollingsworth P."/>
            <person name="Dao Z."/>
            <person name="Luo G."/>
            <person name="Guo H."/>
            <person name="Ma Y."/>
            <person name="Sun W."/>
        </authorList>
    </citation>
    <scope>NUCLEOTIDE SEQUENCE [LARGE SCALE GENOMIC DNA]</scope>
    <source>
        <strain evidence="8">cv. Malutang</strain>
    </source>
</reference>
<evidence type="ECO:0000256" key="1">
    <source>
        <dbReference type="ARBA" id="ARBA00004167"/>
    </source>
</evidence>
<dbReference type="GO" id="GO:0005506">
    <property type="term" value="F:iron ion binding"/>
    <property type="evidence" value="ECO:0007669"/>
    <property type="project" value="InterPro"/>
</dbReference>
<keyword evidence="4" id="KW-1133">Transmembrane helix</keyword>
<gene>
    <name evidence="7" type="ORF">EZV62_008957</name>
</gene>
<evidence type="ECO:0000256" key="3">
    <source>
        <dbReference type="ARBA" id="ARBA00022692"/>
    </source>
</evidence>
<dbReference type="InterPro" id="IPR050193">
    <property type="entry name" value="Cytochrome_P450_71"/>
</dbReference>
<evidence type="ECO:0000256" key="4">
    <source>
        <dbReference type="ARBA" id="ARBA00022989"/>
    </source>
</evidence>
<evidence type="ECO:0000256" key="6">
    <source>
        <dbReference type="ARBA" id="ARBA00023136"/>
    </source>
</evidence>
<dbReference type="GO" id="GO:0016705">
    <property type="term" value="F:oxidoreductase activity, acting on paired donors, with incorporation or reduction of molecular oxygen"/>
    <property type="evidence" value="ECO:0007669"/>
    <property type="project" value="InterPro"/>
</dbReference>
<evidence type="ECO:0000256" key="2">
    <source>
        <dbReference type="ARBA" id="ARBA00010617"/>
    </source>
</evidence>
<accession>A0A5C7IFD4</accession>
<dbReference type="InterPro" id="IPR036396">
    <property type="entry name" value="Cyt_P450_sf"/>
</dbReference>
<evidence type="ECO:0000256" key="5">
    <source>
        <dbReference type="ARBA" id="ARBA00023002"/>
    </source>
</evidence>
<dbReference type="Proteomes" id="UP000323000">
    <property type="component" value="Chromosome 3"/>
</dbReference>